<proteinExistence type="predicted"/>
<gene>
    <name evidence="1" type="ordered locus">CNE_1c13580</name>
</gene>
<evidence type="ECO:0000313" key="2">
    <source>
        <dbReference type="Proteomes" id="UP000006798"/>
    </source>
</evidence>
<name>G0ES89_CUPNN</name>
<dbReference type="AlphaFoldDB" id="G0ES89"/>
<protein>
    <submittedName>
        <fullName evidence="1">Uncharacterized protein</fullName>
    </submittedName>
</protein>
<sequence>MTIGMSTALRNARLDAITTAAGASAKLRLYTGTRPATGGAITSQTLLAVAER</sequence>
<dbReference type="KEGG" id="cnc:CNE_1c13580"/>
<dbReference type="GeneID" id="43501544"/>
<evidence type="ECO:0000313" key="1">
    <source>
        <dbReference type="EMBL" id="AEI76707.1"/>
    </source>
</evidence>
<dbReference type="Proteomes" id="UP000006798">
    <property type="component" value="Chromosome 1"/>
</dbReference>
<accession>G0ES89</accession>
<dbReference type="EMBL" id="CP002877">
    <property type="protein sequence ID" value="AEI76707.1"/>
    <property type="molecule type" value="Genomic_DNA"/>
</dbReference>
<organism evidence="1 2">
    <name type="scientific">Cupriavidus necator (strain ATCC 43291 / DSM 13513 / CCUG 52238 / LMG 8453 / N-1)</name>
    <name type="common">Ralstonia eutropha</name>
    <dbReference type="NCBI Taxonomy" id="1042878"/>
    <lineage>
        <taxon>Bacteria</taxon>
        <taxon>Pseudomonadati</taxon>
        <taxon>Pseudomonadota</taxon>
        <taxon>Betaproteobacteria</taxon>
        <taxon>Burkholderiales</taxon>
        <taxon>Burkholderiaceae</taxon>
        <taxon>Cupriavidus</taxon>
    </lineage>
</organism>
<dbReference type="RefSeq" id="WP_013956351.1">
    <property type="nucleotide sequence ID" value="NC_015726.1"/>
</dbReference>
<dbReference type="HOGENOM" id="CLU_3078956_0_0_4"/>
<reference evidence="1 2" key="1">
    <citation type="journal article" date="2011" name="J. Bacteriol.">
        <title>Complete genome sequence of the type strain Cupriavidus necator N-1.</title>
        <authorList>
            <person name="Poehlein A."/>
            <person name="Kusian B."/>
            <person name="Friedrich B."/>
            <person name="Daniel R."/>
            <person name="Bowien B."/>
        </authorList>
    </citation>
    <scope>NUCLEOTIDE SEQUENCE [LARGE SCALE GENOMIC DNA]</scope>
    <source>
        <strain evidence="2">ATCC 43291 / DSM 13513 / CCUG 52238 / LMG 8453 / N-1</strain>
    </source>
</reference>